<reference evidence="1" key="1">
    <citation type="submission" date="2019-10" db="EMBL/GenBank/DDBJ databases">
        <authorList>
            <person name="Nor Muhammad N."/>
        </authorList>
    </citation>
    <scope>NUCLEOTIDE SEQUENCE</scope>
</reference>
<gene>
    <name evidence="1" type="primary">I1RP15</name>
</gene>
<protein>
    <submittedName>
        <fullName evidence="1">N/A</fullName>
    </submittedName>
</protein>
<accession>A0A5K1K6F3</accession>
<dbReference type="AlphaFoldDB" id="A0A5K1K6F3"/>
<organism evidence="1">
    <name type="scientific">Ganoderma boninense</name>
    <dbReference type="NCBI Taxonomy" id="34458"/>
    <lineage>
        <taxon>Eukaryota</taxon>
        <taxon>Fungi</taxon>
        <taxon>Dikarya</taxon>
        <taxon>Basidiomycota</taxon>
        <taxon>Agaricomycotina</taxon>
        <taxon>Agaricomycetes</taxon>
        <taxon>Polyporales</taxon>
        <taxon>Polyporaceae</taxon>
        <taxon>Ganoderma</taxon>
    </lineage>
</organism>
<evidence type="ECO:0000313" key="1">
    <source>
        <dbReference type="EMBL" id="VWP01295.1"/>
    </source>
</evidence>
<proteinExistence type="predicted"/>
<sequence>MISTAGGEVDLKAAAEVILVSDLTTARSVLCNGFSRGQYERRHERRDLDGVSQLRRCISMRRQRWDGKSPYSALRVAFTEPARTWHGNAFDGTPWFYAVGSDTRYPDKQPSF</sequence>
<name>A0A5K1K6F3_9APHY</name>
<dbReference type="EMBL" id="LR729260">
    <property type="protein sequence ID" value="VWP01295.1"/>
    <property type="molecule type" value="Genomic_DNA"/>
</dbReference>